<sequence>MTALLVMAIALFSTGFVNAGVEEELRNQLEECKSSFNVSDDEVKGITLKQPPTTQEGKCYLHCIFSRMDVMTEEGQMNAEGMKGVIREIPEIKESELKKMEEVADTCAEVSLGDDKCENAVTIYNCINAESDKLGIKGSA</sequence>
<gene>
    <name evidence="3" type="primary">OBP13</name>
</gene>
<evidence type="ECO:0000256" key="1">
    <source>
        <dbReference type="ARBA" id="ARBA00022729"/>
    </source>
</evidence>
<proteinExistence type="evidence at transcript level"/>
<evidence type="ECO:0000313" key="3">
    <source>
        <dbReference type="EMBL" id="WGJ83460.1"/>
    </source>
</evidence>
<dbReference type="SUPFAM" id="SSF47565">
    <property type="entry name" value="Insect pheromone/odorant-binding proteins"/>
    <property type="match status" value="1"/>
</dbReference>
<dbReference type="EMBL" id="OP575939">
    <property type="protein sequence ID" value="WGJ83460.1"/>
    <property type="molecule type" value="mRNA"/>
</dbReference>
<dbReference type="InterPro" id="IPR036728">
    <property type="entry name" value="PBP_GOBP_sf"/>
</dbReference>
<dbReference type="PANTHER" id="PTHR11857:SF42">
    <property type="entry name" value="GENERAL ODORANT-BINDING PROTEIN 19D-RELATED"/>
    <property type="match status" value="1"/>
</dbReference>
<reference evidence="3" key="1">
    <citation type="submission" date="2022-10" db="EMBL/GenBank/DDBJ databases">
        <authorList>
            <person name="Pan Y."/>
            <person name="Chen W."/>
        </authorList>
    </citation>
    <scope>NUCLEOTIDE SEQUENCE</scope>
</reference>
<dbReference type="Gene3D" id="1.10.238.20">
    <property type="entry name" value="Pheromone/general odorant binding protein domain"/>
    <property type="match status" value="1"/>
</dbReference>
<dbReference type="GO" id="GO:0005615">
    <property type="term" value="C:extracellular space"/>
    <property type="evidence" value="ECO:0007669"/>
    <property type="project" value="TreeGrafter"/>
</dbReference>
<dbReference type="CDD" id="cd23992">
    <property type="entry name" value="PBP_GOBP"/>
    <property type="match status" value="1"/>
</dbReference>
<dbReference type="SMART" id="SM00708">
    <property type="entry name" value="PhBP"/>
    <property type="match status" value="1"/>
</dbReference>
<dbReference type="AlphaFoldDB" id="A0AAT9U038"/>
<accession>A0AAT9U038</accession>
<keyword evidence="1 2" id="KW-0732">Signal</keyword>
<name>A0AAT9U038_9HEMI</name>
<dbReference type="GO" id="GO:0005549">
    <property type="term" value="F:odorant binding"/>
    <property type="evidence" value="ECO:0007669"/>
    <property type="project" value="InterPro"/>
</dbReference>
<organism evidence="3">
    <name type="scientific">Eocanthecona furcellata</name>
    <dbReference type="NCBI Taxonomy" id="696902"/>
    <lineage>
        <taxon>Eukaryota</taxon>
        <taxon>Metazoa</taxon>
        <taxon>Ecdysozoa</taxon>
        <taxon>Arthropoda</taxon>
        <taxon>Hexapoda</taxon>
        <taxon>Insecta</taxon>
        <taxon>Pterygota</taxon>
        <taxon>Neoptera</taxon>
        <taxon>Paraneoptera</taxon>
        <taxon>Hemiptera</taxon>
        <taxon>Heteroptera</taxon>
        <taxon>Panheteroptera</taxon>
        <taxon>Pentatomomorpha</taxon>
        <taxon>Pentatomoidea</taxon>
        <taxon>Pentatomidae</taxon>
        <taxon>Asopinae</taxon>
        <taxon>Eocanthecona</taxon>
    </lineage>
</organism>
<dbReference type="PANTHER" id="PTHR11857">
    <property type="entry name" value="ODORANT BINDING PROTEIN-RELATED"/>
    <property type="match status" value="1"/>
</dbReference>
<dbReference type="Pfam" id="PF01395">
    <property type="entry name" value="PBP_GOBP"/>
    <property type="match status" value="1"/>
</dbReference>
<feature type="chain" id="PRO_5043647537" evidence="2">
    <location>
        <begin position="20"/>
        <end position="140"/>
    </location>
</feature>
<feature type="signal peptide" evidence="2">
    <location>
        <begin position="1"/>
        <end position="19"/>
    </location>
</feature>
<evidence type="ECO:0000256" key="2">
    <source>
        <dbReference type="SAM" id="SignalP"/>
    </source>
</evidence>
<dbReference type="GO" id="GO:0007608">
    <property type="term" value="P:sensory perception of smell"/>
    <property type="evidence" value="ECO:0007669"/>
    <property type="project" value="TreeGrafter"/>
</dbReference>
<protein>
    <submittedName>
        <fullName evidence="3">Odorant-binding protein 13</fullName>
    </submittedName>
</protein>
<dbReference type="InterPro" id="IPR006170">
    <property type="entry name" value="PBP/GOBP"/>
</dbReference>